<gene>
    <name evidence="1" type="ORF">MSIBF_A400003</name>
</gene>
<reference evidence="1" key="1">
    <citation type="submission" date="2014-09" db="EMBL/GenBank/DDBJ databases">
        <authorList>
            <person name="Probst J Alexander"/>
        </authorList>
    </citation>
    <scope>NUCLEOTIDE SEQUENCE</scope>
</reference>
<dbReference type="EMBL" id="CCXY01000335">
    <property type="protein sequence ID" value="CEG13476.1"/>
    <property type="molecule type" value="Genomic_DNA"/>
</dbReference>
<accession>A0A098ED94</accession>
<dbReference type="AlphaFoldDB" id="A0A098ED94"/>
<name>A0A098ED94_9ZZZZ</name>
<proteinExistence type="predicted"/>
<sequence>MLGRVMDCLEQVFIHDSFGRPTYFQTFSGNANIGDKALSLMEDIEEHLKLTSSDGKVNSAIVVDSAGNGVSILCNGRNCTFY</sequence>
<evidence type="ECO:0000313" key="1">
    <source>
        <dbReference type="EMBL" id="CEG13476.1"/>
    </source>
</evidence>
<organism evidence="1">
    <name type="scientific">groundwater metagenome</name>
    <dbReference type="NCBI Taxonomy" id="717931"/>
    <lineage>
        <taxon>unclassified sequences</taxon>
        <taxon>metagenomes</taxon>
        <taxon>ecological metagenomes</taxon>
    </lineage>
</organism>
<protein>
    <submittedName>
        <fullName evidence="1">Uncharacterized protein</fullName>
    </submittedName>
</protein>